<dbReference type="RefSeq" id="WP_285973806.1">
    <property type="nucleotide sequence ID" value="NZ_CP127294.1"/>
</dbReference>
<dbReference type="AlphaFoldDB" id="A0A9Y2INU7"/>
<dbReference type="EC" id="3.2.1.-" evidence="4"/>
<dbReference type="GO" id="GO:0005829">
    <property type="term" value="C:cytosol"/>
    <property type="evidence" value="ECO:0007669"/>
    <property type="project" value="TreeGrafter"/>
</dbReference>
<dbReference type="SUPFAM" id="SSF48208">
    <property type="entry name" value="Six-hairpin glycosidases"/>
    <property type="match status" value="1"/>
</dbReference>
<keyword evidence="5" id="KW-1185">Reference proteome</keyword>
<evidence type="ECO:0000313" key="5">
    <source>
        <dbReference type="Proteomes" id="UP001236014"/>
    </source>
</evidence>
<dbReference type="GO" id="GO:0005975">
    <property type="term" value="P:carbohydrate metabolic process"/>
    <property type="evidence" value="ECO:0007669"/>
    <property type="project" value="InterPro"/>
</dbReference>
<dbReference type="Gene3D" id="2.70.98.10">
    <property type="match status" value="1"/>
</dbReference>
<dbReference type="GO" id="GO:0000224">
    <property type="term" value="F:peptide-N4-(N-acetyl-beta-glucosaminyl)asparagine amidase activity"/>
    <property type="evidence" value="ECO:0007669"/>
    <property type="project" value="TreeGrafter"/>
</dbReference>
<dbReference type="EMBL" id="CP127294">
    <property type="protein sequence ID" value="WIX83252.1"/>
    <property type="molecule type" value="Genomic_DNA"/>
</dbReference>
<keyword evidence="4" id="KW-0378">Hydrolase</keyword>
<dbReference type="PANTHER" id="PTHR12143:SF39">
    <property type="entry name" value="SECRETED PROTEIN"/>
    <property type="match status" value="1"/>
</dbReference>
<evidence type="ECO:0000256" key="1">
    <source>
        <dbReference type="SAM" id="SignalP"/>
    </source>
</evidence>
<proteinExistence type="predicted"/>
<dbReference type="InterPro" id="IPR041371">
    <property type="entry name" value="GH92_N"/>
</dbReference>
<dbReference type="InterPro" id="IPR005887">
    <property type="entry name" value="GH92_a_mannosidase_put"/>
</dbReference>
<name>A0A9Y2INU7_9PSEU</name>
<keyword evidence="1" id="KW-0732">Signal</keyword>
<dbReference type="Gene3D" id="3.30.2080.10">
    <property type="entry name" value="GH92 mannosidase domain"/>
    <property type="match status" value="1"/>
</dbReference>
<accession>A0A9Y2INU7</accession>
<evidence type="ECO:0000313" key="4">
    <source>
        <dbReference type="EMBL" id="WIX83252.1"/>
    </source>
</evidence>
<dbReference type="InterPro" id="IPR012939">
    <property type="entry name" value="Glyco_hydro_92"/>
</dbReference>
<feature type="domain" description="Glycosyl hydrolase family 92" evidence="2">
    <location>
        <begin position="279"/>
        <end position="771"/>
    </location>
</feature>
<dbReference type="KEGG" id="acab:QRX50_22065"/>
<reference evidence="4 5" key="1">
    <citation type="submission" date="2023-06" db="EMBL/GenBank/DDBJ databases">
        <authorList>
            <person name="Oyuntsetseg B."/>
            <person name="Kim S.B."/>
        </authorList>
    </citation>
    <scope>NUCLEOTIDE SEQUENCE [LARGE SCALE GENOMIC DNA]</scope>
    <source>
        <strain evidence="4 5">2-15</strain>
    </source>
</reference>
<sequence>MRARKRVFAALVLAGAVATAATTTATTAQAQSSKFADDPTTLVDTSIGNNGDGTTFPGAAVPFGMVQLSPDTQLNQYASYDYKQDTILGFSHTHLSGVGCQTMGNFRFMPTTGAVTSSDPAAYGAKFSHANETRAPGYYGVKFDNGIQAELTATQRTGQHRYTYPAGSGPENVLIEVGESNGSTYAGDVHVVGDDTVEGWLQGGNFCGETGKERYRIFFSAKFDRKFASFGTWTDGTLTPNQRDASRGTKRAGAYLTFDPGKGDQVGASVGLSYTSVDGARLNRKAEQPKSFDKARSQAHNTWENELNGMRVAGGTTPDQRTYYTALYHSLLHPSIGSDVDNRYRGFDDQVHKADSTYYQMFSLWDTYRSQNQLVALLHPDKAADMAKSVLHIYQDGGWLPRWGLGNSETNVMSGDPITPWVVDLYNRGLLDNRTAHGLFDALWKNANEVPADQSIFRGRDGNPSYVQNGWVAYQNLPGYTYGDSRQAGSATLEYALGDCSLSTMASGLGYQDKAKTLASRCDNFTKLWDPTITSQGFNGFPVPKNADGSAVGNPDPTQTNAFHEGTAWQYQWMGQQDPQTLFGLMGGAGQAEQRLDKFFDMPTVLTDPAKAASDSWVTGAYDYHNAFAFNPNNEPDFAAPWLYTWTSAPWKTSAVLRALRTLFTDNVYGMPGNDDLGATSSLLVFAMAGIFEAQPGSATYVVTAPMFDKVEIRPEHGRTITIEAPGASASKLQYVSSVKTDGPGNGGKLRQSWLSHKDLLRAGTIKIQLSDTPTSWGVNAGPPAVARA</sequence>
<protein>
    <submittedName>
        <fullName evidence="4">GH92 family glycosyl hydrolase</fullName>
        <ecNumber evidence="4">3.2.1.-</ecNumber>
    </submittedName>
</protein>
<evidence type="ECO:0000259" key="2">
    <source>
        <dbReference type="Pfam" id="PF07971"/>
    </source>
</evidence>
<evidence type="ECO:0000259" key="3">
    <source>
        <dbReference type="Pfam" id="PF17678"/>
    </source>
</evidence>
<dbReference type="PANTHER" id="PTHR12143">
    <property type="entry name" value="PEPTIDE N-GLYCANASE PNGASE -RELATED"/>
    <property type="match status" value="1"/>
</dbReference>
<feature type="signal peptide" evidence="1">
    <location>
        <begin position="1"/>
        <end position="20"/>
    </location>
</feature>
<feature type="chain" id="PRO_5040743088" evidence="1">
    <location>
        <begin position="21"/>
        <end position="789"/>
    </location>
</feature>
<gene>
    <name evidence="4" type="ORF">QRX50_22065</name>
</gene>
<keyword evidence="4" id="KW-0326">Glycosidase</keyword>
<dbReference type="InterPro" id="IPR008928">
    <property type="entry name" value="6-hairpin_glycosidase_sf"/>
</dbReference>
<dbReference type="InterPro" id="IPR014718">
    <property type="entry name" value="GH-type_carb-bd"/>
</dbReference>
<feature type="domain" description="Glycosyl hydrolase family 92 N-terminal" evidence="3">
    <location>
        <begin position="42"/>
        <end position="273"/>
    </location>
</feature>
<dbReference type="Proteomes" id="UP001236014">
    <property type="component" value="Chromosome"/>
</dbReference>
<dbReference type="GO" id="GO:0006516">
    <property type="term" value="P:glycoprotein catabolic process"/>
    <property type="evidence" value="ECO:0007669"/>
    <property type="project" value="TreeGrafter"/>
</dbReference>
<dbReference type="GO" id="GO:0016798">
    <property type="term" value="F:hydrolase activity, acting on glycosyl bonds"/>
    <property type="evidence" value="ECO:0007669"/>
    <property type="project" value="UniProtKB-KW"/>
</dbReference>
<dbReference type="InterPro" id="IPR050883">
    <property type="entry name" value="PNGase"/>
</dbReference>
<dbReference type="Gene3D" id="1.20.1050.60">
    <property type="entry name" value="alpha-1,2-mannosidase"/>
    <property type="match status" value="1"/>
</dbReference>
<organism evidence="4 5">
    <name type="scientific">Amycolatopsis carbonis</name>
    <dbReference type="NCBI Taxonomy" id="715471"/>
    <lineage>
        <taxon>Bacteria</taxon>
        <taxon>Bacillati</taxon>
        <taxon>Actinomycetota</taxon>
        <taxon>Actinomycetes</taxon>
        <taxon>Pseudonocardiales</taxon>
        <taxon>Pseudonocardiaceae</taxon>
        <taxon>Amycolatopsis</taxon>
    </lineage>
</organism>
<dbReference type="Gene3D" id="1.20.1610.10">
    <property type="entry name" value="alpha-1,2-mannosidases domains"/>
    <property type="match status" value="1"/>
</dbReference>
<dbReference type="NCBIfam" id="TIGR01180">
    <property type="entry name" value="aman2_put"/>
    <property type="match status" value="1"/>
</dbReference>
<dbReference type="Pfam" id="PF17678">
    <property type="entry name" value="Glyco_hydro_92N"/>
    <property type="match status" value="1"/>
</dbReference>
<dbReference type="Pfam" id="PF07971">
    <property type="entry name" value="Glyco_hydro_92"/>
    <property type="match status" value="1"/>
</dbReference>
<dbReference type="GO" id="GO:0030246">
    <property type="term" value="F:carbohydrate binding"/>
    <property type="evidence" value="ECO:0007669"/>
    <property type="project" value="InterPro"/>
</dbReference>